<evidence type="ECO:0000313" key="3">
    <source>
        <dbReference type="Proteomes" id="UP000307956"/>
    </source>
</evidence>
<dbReference type="EMBL" id="SSOD01000001">
    <property type="protein sequence ID" value="THF65281.1"/>
    <property type="molecule type" value="Genomic_DNA"/>
</dbReference>
<comment type="caution">
    <text evidence="2">The sequence shown here is derived from an EMBL/GenBank/DDBJ whole genome shotgun (WGS) entry which is preliminary data.</text>
</comment>
<gene>
    <name evidence="2" type="ORF">E6O51_01380</name>
</gene>
<name>A0A4S4B2Z1_9RHOO</name>
<feature type="domain" description="DUF4325" evidence="1">
    <location>
        <begin position="22"/>
        <end position="81"/>
    </location>
</feature>
<dbReference type="Proteomes" id="UP000307956">
    <property type="component" value="Unassembled WGS sequence"/>
</dbReference>
<organism evidence="2 3">
    <name type="scientific">Pseudothauera rhizosphaerae</name>
    <dbReference type="NCBI Taxonomy" id="2565932"/>
    <lineage>
        <taxon>Bacteria</taxon>
        <taxon>Pseudomonadati</taxon>
        <taxon>Pseudomonadota</taxon>
        <taxon>Betaproteobacteria</taxon>
        <taxon>Rhodocyclales</taxon>
        <taxon>Zoogloeaceae</taxon>
        <taxon>Pseudothauera</taxon>
    </lineage>
</organism>
<reference evidence="2 3" key="1">
    <citation type="submission" date="2019-04" db="EMBL/GenBank/DDBJ databases">
        <title>Azoarcus rhizosphaerae sp. nov. isolated from rhizosphere of Ficus religiosa.</title>
        <authorList>
            <person name="Lin S.-Y."/>
            <person name="Hameed A."/>
            <person name="Hsu Y.-H."/>
            <person name="Young C.-C."/>
        </authorList>
    </citation>
    <scope>NUCLEOTIDE SEQUENCE [LARGE SCALE GENOMIC DNA]</scope>
    <source>
        <strain evidence="2 3">CC-YHH848</strain>
    </source>
</reference>
<accession>A0A4S4B2Z1</accession>
<protein>
    <submittedName>
        <fullName evidence="2">DUF4325 domain-containing protein</fullName>
    </submittedName>
</protein>
<evidence type="ECO:0000259" key="1">
    <source>
        <dbReference type="Pfam" id="PF14213"/>
    </source>
</evidence>
<dbReference type="OrthoDB" id="9181807at2"/>
<dbReference type="AlphaFoldDB" id="A0A4S4B2Z1"/>
<evidence type="ECO:0000313" key="2">
    <source>
        <dbReference type="EMBL" id="THF65281.1"/>
    </source>
</evidence>
<sequence length="103" mass="11244">MTTVMLAERAVGGRLLGSRPSAHAIRDLIEATLQAGDQVVLDFAGTDVTQSFIDELVGVLVLERGEDVLQSLVFRNCSPDTQTILHFVVSDRLDQLSQSRPVH</sequence>
<keyword evidence="3" id="KW-1185">Reference proteome</keyword>
<dbReference type="RefSeq" id="WP_136383174.1">
    <property type="nucleotide sequence ID" value="NZ_SSOD01000001.1"/>
</dbReference>
<dbReference type="InterPro" id="IPR025474">
    <property type="entry name" value="DUF4325"/>
</dbReference>
<proteinExistence type="predicted"/>
<dbReference type="Pfam" id="PF14213">
    <property type="entry name" value="DUF4325"/>
    <property type="match status" value="1"/>
</dbReference>